<gene>
    <name evidence="2" type="ORF">CDL12_26378</name>
</gene>
<dbReference type="AlphaFoldDB" id="A0A2G9G738"/>
<evidence type="ECO:0000313" key="3">
    <source>
        <dbReference type="Proteomes" id="UP000231279"/>
    </source>
</evidence>
<keyword evidence="3" id="KW-1185">Reference proteome</keyword>
<comment type="caution">
    <text evidence="2">The sequence shown here is derived from an EMBL/GenBank/DDBJ whole genome shotgun (WGS) entry which is preliminary data.</text>
</comment>
<dbReference type="Pfam" id="PF02519">
    <property type="entry name" value="Auxin_inducible"/>
    <property type="match status" value="1"/>
</dbReference>
<organism evidence="2 3">
    <name type="scientific">Handroanthus impetiginosus</name>
    <dbReference type="NCBI Taxonomy" id="429701"/>
    <lineage>
        <taxon>Eukaryota</taxon>
        <taxon>Viridiplantae</taxon>
        <taxon>Streptophyta</taxon>
        <taxon>Embryophyta</taxon>
        <taxon>Tracheophyta</taxon>
        <taxon>Spermatophyta</taxon>
        <taxon>Magnoliopsida</taxon>
        <taxon>eudicotyledons</taxon>
        <taxon>Gunneridae</taxon>
        <taxon>Pentapetalae</taxon>
        <taxon>asterids</taxon>
        <taxon>lamiids</taxon>
        <taxon>Lamiales</taxon>
        <taxon>Bignoniaceae</taxon>
        <taxon>Crescentiina</taxon>
        <taxon>Tabebuia alliance</taxon>
        <taxon>Handroanthus</taxon>
    </lineage>
</organism>
<dbReference type="InterPro" id="IPR003676">
    <property type="entry name" value="SAUR_fam"/>
</dbReference>
<dbReference type="GO" id="GO:0009733">
    <property type="term" value="P:response to auxin"/>
    <property type="evidence" value="ECO:0007669"/>
    <property type="project" value="InterPro"/>
</dbReference>
<protein>
    <recommendedName>
        <fullName evidence="4">Small auxin-up RNA</fullName>
    </recommendedName>
</protein>
<evidence type="ECO:0000313" key="2">
    <source>
        <dbReference type="EMBL" id="PIN01117.1"/>
    </source>
</evidence>
<dbReference type="OrthoDB" id="1026046at2759"/>
<evidence type="ECO:0008006" key="4">
    <source>
        <dbReference type="Google" id="ProtNLM"/>
    </source>
</evidence>
<dbReference type="PANTHER" id="PTHR31374">
    <property type="entry name" value="AUXIN-INDUCED PROTEIN-LIKE-RELATED"/>
    <property type="match status" value="1"/>
</dbReference>
<dbReference type="EMBL" id="NKXS01006586">
    <property type="protein sequence ID" value="PIN01117.1"/>
    <property type="molecule type" value="Genomic_DNA"/>
</dbReference>
<dbReference type="Proteomes" id="UP000231279">
    <property type="component" value="Unassembled WGS sequence"/>
</dbReference>
<comment type="similarity">
    <text evidence="1">Belongs to the ARG7 family.</text>
</comment>
<dbReference type="PANTHER" id="PTHR31374:SF201">
    <property type="entry name" value="SAUR-LIKE AUXIN-RESPONSIVE PROTEIN FAMILY"/>
    <property type="match status" value="1"/>
</dbReference>
<reference evidence="3" key="1">
    <citation type="journal article" date="2018" name="Gigascience">
        <title>Genome assembly of the Pink Ipe (Handroanthus impetiginosus, Bignoniaceae), a highly valued, ecologically keystone Neotropical timber forest tree.</title>
        <authorList>
            <person name="Silva-Junior O.B."/>
            <person name="Grattapaglia D."/>
            <person name="Novaes E."/>
            <person name="Collevatti R.G."/>
        </authorList>
    </citation>
    <scope>NUCLEOTIDE SEQUENCE [LARGE SCALE GENOMIC DNA]</scope>
    <source>
        <strain evidence="3">cv. UFG-1</strain>
    </source>
</reference>
<proteinExistence type="inferred from homology"/>
<name>A0A2G9G738_9LAMI</name>
<dbReference type="STRING" id="429701.A0A2G9G738"/>
<accession>A0A2G9G738</accession>
<evidence type="ECO:0000256" key="1">
    <source>
        <dbReference type="ARBA" id="ARBA00006974"/>
    </source>
</evidence>
<sequence>MPKTKTRGFRLGRKLVRVFKCFIHRRTRRRSAVYQRLQPPAGPFSKLCKWVHSLRSGARRLCFGKNNSGYIQIGHDPIERPKLPKGHLAVYVGEKEDDASRVLVPVLYFNHPLFAELLREAEKVHGFDHPGGIQIPCPRSELENVQMKIAAASGGRMWRKRWS</sequence>